<evidence type="ECO:0000313" key="6">
    <source>
        <dbReference type="Proteomes" id="UP000627166"/>
    </source>
</evidence>
<evidence type="ECO:0000256" key="3">
    <source>
        <dbReference type="ARBA" id="ARBA00023315"/>
    </source>
</evidence>
<dbReference type="GO" id="GO:0050182">
    <property type="term" value="F:phosphate butyryltransferase activity"/>
    <property type="evidence" value="ECO:0007669"/>
    <property type="project" value="UniProtKB-EC"/>
</dbReference>
<dbReference type="PANTHER" id="PTHR43356">
    <property type="entry name" value="PHOSPHATE ACETYLTRANSFERASE"/>
    <property type="match status" value="1"/>
</dbReference>
<organism evidence="5 6">
    <name type="scientific">Clostridium faecium</name>
    <dbReference type="NCBI Taxonomy" id="2762223"/>
    <lineage>
        <taxon>Bacteria</taxon>
        <taxon>Bacillati</taxon>
        <taxon>Bacillota</taxon>
        <taxon>Clostridia</taxon>
        <taxon>Eubacteriales</taxon>
        <taxon>Clostridiaceae</taxon>
        <taxon>Clostridium</taxon>
    </lineage>
</organism>
<dbReference type="Pfam" id="PF01515">
    <property type="entry name" value="PTA_PTB"/>
    <property type="match status" value="1"/>
</dbReference>
<dbReference type="EMBL" id="JACSQB010000080">
    <property type="protein sequence ID" value="MBD8047569.1"/>
    <property type="molecule type" value="Genomic_DNA"/>
</dbReference>
<protein>
    <submittedName>
        <fullName evidence="5">Phosphate butyryltransferase</fullName>
        <ecNumber evidence="5">2.3.1.19</ecNumber>
    </submittedName>
</protein>
<dbReference type="NCBIfam" id="NF004472">
    <property type="entry name" value="PRK05805.1"/>
    <property type="match status" value="1"/>
</dbReference>
<dbReference type="RefSeq" id="WP_191740538.1">
    <property type="nucleotide sequence ID" value="NZ_JACSQB010000080.1"/>
</dbReference>
<evidence type="ECO:0000256" key="1">
    <source>
        <dbReference type="ARBA" id="ARBA00005656"/>
    </source>
</evidence>
<dbReference type="InterPro" id="IPR014079">
    <property type="entry name" value="Phosphate_butyryltransferase"/>
</dbReference>
<dbReference type="PANTHER" id="PTHR43356:SF2">
    <property type="entry name" value="PHOSPHATE ACETYLTRANSFERASE"/>
    <property type="match status" value="1"/>
</dbReference>
<keyword evidence="6" id="KW-1185">Reference proteome</keyword>
<gene>
    <name evidence="5" type="primary">ptb</name>
    <name evidence="5" type="ORF">H9637_11050</name>
</gene>
<proteinExistence type="inferred from homology"/>
<keyword evidence="3 5" id="KW-0012">Acyltransferase</keyword>
<feature type="domain" description="Phosphate acetyl/butaryl transferase" evidence="4">
    <location>
        <begin position="75"/>
        <end position="295"/>
    </location>
</feature>
<dbReference type="SUPFAM" id="SSF53659">
    <property type="entry name" value="Isocitrate/Isopropylmalate dehydrogenase-like"/>
    <property type="match status" value="1"/>
</dbReference>
<dbReference type="EC" id="2.3.1.19" evidence="5"/>
<dbReference type="InterPro" id="IPR050500">
    <property type="entry name" value="Phos_Acetyltrans/Butyryltrans"/>
</dbReference>
<dbReference type="Proteomes" id="UP000627166">
    <property type="component" value="Unassembled WGS sequence"/>
</dbReference>
<dbReference type="Gene3D" id="3.40.718.10">
    <property type="entry name" value="Isopropylmalate Dehydrogenase"/>
    <property type="match status" value="1"/>
</dbReference>
<dbReference type="InterPro" id="IPR012147">
    <property type="entry name" value="P_Ac_Bu_trans"/>
</dbReference>
<name>A0ABR8YTP2_9CLOT</name>
<comment type="caution">
    <text evidence="5">The sequence shown here is derived from an EMBL/GenBank/DDBJ whole genome shotgun (WGS) entry which is preliminary data.</text>
</comment>
<evidence type="ECO:0000313" key="5">
    <source>
        <dbReference type="EMBL" id="MBD8047569.1"/>
    </source>
</evidence>
<dbReference type="InterPro" id="IPR002505">
    <property type="entry name" value="PTA_PTB"/>
</dbReference>
<reference evidence="5 6" key="1">
    <citation type="submission" date="2020-08" db="EMBL/GenBank/DDBJ databases">
        <title>A Genomic Blueprint of the Chicken Gut Microbiome.</title>
        <authorList>
            <person name="Gilroy R."/>
            <person name="Ravi A."/>
            <person name="Getino M."/>
            <person name="Pursley I."/>
            <person name="Horton D.L."/>
            <person name="Alikhan N.-F."/>
            <person name="Baker D."/>
            <person name="Gharbi K."/>
            <person name="Hall N."/>
            <person name="Watson M."/>
            <person name="Adriaenssens E.M."/>
            <person name="Foster-Nyarko E."/>
            <person name="Jarju S."/>
            <person name="Secka A."/>
            <person name="Antonio M."/>
            <person name="Oren A."/>
            <person name="Chaudhuri R."/>
            <person name="La Ragione R.M."/>
            <person name="Hildebrand F."/>
            <person name="Pallen M.J."/>
        </authorList>
    </citation>
    <scope>NUCLEOTIDE SEQUENCE [LARGE SCALE GENOMIC DNA]</scope>
    <source>
        <strain evidence="5 6">N37</strain>
    </source>
</reference>
<sequence>MVKTFEEIVGKVKSQPMKTVAVAAAQDEPVLEAIRDAKKNGIAEAILVGDKEEIITIGRKIGMNMDDFQIIDEKNVKAAALKAVELVSSGKADMMMKGLIDTANFLRAVLNKEVGLRTGKQMSHIAVFEIPGFDRLIFLTDAAFNMYPELKEKIDIVNNAVMVAKSIGVETPKVAPICAVEVVNPAMQATLDAATLSKMNERGQIKGCIIDGPLALDNAISVEAAQHKKITSPVAGKADILLMANIEAGNAMYKCLTYTTKSKNGGLLAGAAAPVIVTSRADSPESKMNSIALAALVAESN</sequence>
<dbReference type="NCBIfam" id="TIGR02706">
    <property type="entry name" value="P_butyryltrans"/>
    <property type="match status" value="1"/>
</dbReference>
<comment type="similarity">
    <text evidence="1">Belongs to the phosphate acetyltransferase and butyryltransferase family.</text>
</comment>
<dbReference type="PIRSF" id="PIRSF000428">
    <property type="entry name" value="P_Ac_trans"/>
    <property type="match status" value="1"/>
</dbReference>
<keyword evidence="2 5" id="KW-0808">Transferase</keyword>
<evidence type="ECO:0000256" key="2">
    <source>
        <dbReference type="ARBA" id="ARBA00022679"/>
    </source>
</evidence>
<dbReference type="NCBIfam" id="NF006045">
    <property type="entry name" value="PRK08190.1"/>
    <property type="match status" value="1"/>
</dbReference>
<accession>A0ABR8YTP2</accession>
<evidence type="ECO:0000259" key="4">
    <source>
        <dbReference type="Pfam" id="PF01515"/>
    </source>
</evidence>